<dbReference type="Pfam" id="PF12660">
    <property type="entry name" value="zf-TFIIIC"/>
    <property type="match status" value="1"/>
</dbReference>
<dbReference type="InterPro" id="IPR024764">
    <property type="entry name" value="TFIIIC_Znf"/>
</dbReference>
<evidence type="ECO:0000313" key="3">
    <source>
        <dbReference type="Proteomes" id="UP000006352"/>
    </source>
</evidence>
<dbReference type="AlphaFoldDB" id="J4IAA5"/>
<sequence>MDQGTYFFFAALSGLQYAAQLLDVTALLRAEAMSTDESQVVKTLRAQTTCIAWSSQANFNMSPVPLLDGSLLAIANRAGSTYPLYKREIMMNRLVRNLDGSWDTCTVATISLSDKWVNYIAWSNWVSSERGECEAHLACGVTDGSIAVIRVAQALQSRPSASGLIPHYEIECNFSVQDDKACESDGRSITSLQWINVIDCCILSYTKPGCVYLRRHPLGSGSWSDTRKIPLHTQKVSVGASALCSVSGTAYISRTDTLVLSLADGSFHVIHAVSTEPSTEPLHSGHHLTSETISRAIRAVFVKAEPEPSSTKDIQRIYGTTSYDGYATFVWLHEKSRPTEFNYKHEARHVSMLVVARLSDGYYTDEDVLLELHDRVNGACAGAAECPDSLLRPILSQLREPAVFSRVYKGVLNILQNPLVWDNIPQVIIPAAVGDLTSDTRRDFRRSLSMHFFGWDVLLSLRMRYVVAEYCKNTTDDPGIRQAFDVISTSIFVAIMHHTLRTIIRHIAAVMNLLSPADMPFVLRVAVQASLPGSAVDLTREADELLMKLKDAVLRNDQPPPGVIGLSEPCPACDTQIPFEDVSTAICLNGHVWSRCSITFIILATPAVRTCVGCRRKALLPASSAQAWLPGAVRASWLAAEMLEGTRRCFFCGSHFVTLV</sequence>
<dbReference type="STRING" id="599839.J4IAA5"/>
<dbReference type="OrthoDB" id="421374at2759"/>
<proteinExistence type="predicted"/>
<dbReference type="Proteomes" id="UP000006352">
    <property type="component" value="Unassembled WGS sequence"/>
</dbReference>
<dbReference type="InterPro" id="IPR044230">
    <property type="entry name" value="GTF3C4"/>
</dbReference>
<dbReference type="GeneID" id="24097482"/>
<reference evidence="2 3" key="1">
    <citation type="journal article" date="2012" name="Appl. Environ. Microbiol.">
        <title>Short-read sequencing for genomic analysis of the brown rot fungus Fibroporia radiculosa.</title>
        <authorList>
            <person name="Tang J.D."/>
            <person name="Perkins A.D."/>
            <person name="Sonstegard T.S."/>
            <person name="Schroeder S.G."/>
            <person name="Burgess S.C."/>
            <person name="Diehl S.V."/>
        </authorList>
    </citation>
    <scope>NUCLEOTIDE SEQUENCE [LARGE SCALE GENOMIC DNA]</scope>
    <source>
        <strain evidence="2 3">TFFH 294</strain>
    </source>
</reference>
<name>J4IAA5_9APHY</name>
<dbReference type="GO" id="GO:0004402">
    <property type="term" value="F:histone acetyltransferase activity"/>
    <property type="evidence" value="ECO:0007669"/>
    <property type="project" value="InterPro"/>
</dbReference>
<dbReference type="RefSeq" id="XP_012181854.1">
    <property type="nucleotide sequence ID" value="XM_012326464.1"/>
</dbReference>
<dbReference type="GO" id="GO:0000127">
    <property type="term" value="C:transcription factor TFIIIC complex"/>
    <property type="evidence" value="ECO:0007669"/>
    <property type="project" value="InterPro"/>
</dbReference>
<dbReference type="PANTHER" id="PTHR15496">
    <property type="entry name" value="GENERAL TRANSCRIPTION FACTOR 3C POLYPEPTIDE 4 FAMILY"/>
    <property type="match status" value="1"/>
</dbReference>
<dbReference type="PANTHER" id="PTHR15496:SF2">
    <property type="entry name" value="GENERAL TRANSCRIPTION FACTOR 3C POLYPEPTIDE 4"/>
    <property type="match status" value="1"/>
</dbReference>
<dbReference type="EMBL" id="HE797086">
    <property type="protein sequence ID" value="CCM02571.1"/>
    <property type="molecule type" value="Genomic_DNA"/>
</dbReference>
<dbReference type="InParanoid" id="J4IAA5"/>
<evidence type="ECO:0000259" key="1">
    <source>
        <dbReference type="Pfam" id="PF12660"/>
    </source>
</evidence>
<dbReference type="GO" id="GO:0006384">
    <property type="term" value="P:transcription initiation at RNA polymerase III promoter"/>
    <property type="evidence" value="ECO:0007669"/>
    <property type="project" value="InterPro"/>
</dbReference>
<organism evidence="2 3">
    <name type="scientific">Fibroporia radiculosa</name>
    <dbReference type="NCBI Taxonomy" id="599839"/>
    <lineage>
        <taxon>Eukaryota</taxon>
        <taxon>Fungi</taxon>
        <taxon>Dikarya</taxon>
        <taxon>Basidiomycota</taxon>
        <taxon>Agaricomycotina</taxon>
        <taxon>Agaricomycetes</taxon>
        <taxon>Polyporales</taxon>
        <taxon>Fibroporiaceae</taxon>
        <taxon>Fibroporia</taxon>
    </lineage>
</organism>
<protein>
    <recommendedName>
        <fullName evidence="1">Transcription factor IIIC putative zinc-finger domain-containing protein</fullName>
    </recommendedName>
</protein>
<keyword evidence="3" id="KW-1185">Reference proteome</keyword>
<accession>J4IAA5</accession>
<feature type="domain" description="Transcription factor IIIC putative zinc-finger" evidence="1">
    <location>
        <begin position="566"/>
        <end position="656"/>
    </location>
</feature>
<dbReference type="HOGENOM" id="CLU_008513_0_0_1"/>
<gene>
    <name evidence="2" type="ORF">FIBRA_04674</name>
</gene>
<evidence type="ECO:0000313" key="2">
    <source>
        <dbReference type="EMBL" id="CCM02571.1"/>
    </source>
</evidence>